<evidence type="ECO:0000256" key="1">
    <source>
        <dbReference type="SAM" id="MobiDB-lite"/>
    </source>
</evidence>
<reference evidence="2 3" key="1">
    <citation type="submission" date="2020-06" db="EMBL/GenBank/DDBJ databases">
        <title>Description of novel acetic acid bacteria.</title>
        <authorList>
            <person name="Sombolestani A."/>
        </authorList>
    </citation>
    <scope>NUCLEOTIDE SEQUENCE [LARGE SCALE GENOMIC DNA]</scope>
    <source>
        <strain evidence="2 3">LMG 26838</strain>
    </source>
</reference>
<gene>
    <name evidence="2" type="ORF">HUK83_18240</name>
</gene>
<organism evidence="2 3">
    <name type="scientific">Endobacter medicaginis</name>
    <dbReference type="NCBI Taxonomy" id="1181271"/>
    <lineage>
        <taxon>Bacteria</taxon>
        <taxon>Pseudomonadati</taxon>
        <taxon>Pseudomonadota</taxon>
        <taxon>Alphaproteobacteria</taxon>
        <taxon>Acetobacterales</taxon>
        <taxon>Acetobacteraceae</taxon>
        <taxon>Endobacter</taxon>
    </lineage>
</organism>
<dbReference type="EMBL" id="JABXXQ010000738">
    <property type="protein sequence ID" value="NVN32269.1"/>
    <property type="molecule type" value="Genomic_DNA"/>
</dbReference>
<protein>
    <submittedName>
        <fullName evidence="2">Uncharacterized protein</fullName>
    </submittedName>
</protein>
<name>A0A850NVL3_9PROT</name>
<dbReference type="Proteomes" id="UP000565205">
    <property type="component" value="Unassembled WGS sequence"/>
</dbReference>
<evidence type="ECO:0000313" key="2">
    <source>
        <dbReference type="EMBL" id="NVN32269.1"/>
    </source>
</evidence>
<feature type="non-terminal residue" evidence="2">
    <location>
        <position position="76"/>
    </location>
</feature>
<feature type="region of interest" description="Disordered" evidence="1">
    <location>
        <begin position="52"/>
        <end position="76"/>
    </location>
</feature>
<proteinExistence type="predicted"/>
<evidence type="ECO:0000313" key="3">
    <source>
        <dbReference type="Proteomes" id="UP000565205"/>
    </source>
</evidence>
<feature type="compositionally biased region" description="Basic residues" evidence="1">
    <location>
        <begin position="55"/>
        <end position="68"/>
    </location>
</feature>
<accession>A0A850NVL3</accession>
<dbReference type="AlphaFoldDB" id="A0A850NVL3"/>
<comment type="caution">
    <text evidence="2">The sequence shown here is derived from an EMBL/GenBank/DDBJ whole genome shotgun (WGS) entry which is preliminary data.</text>
</comment>
<sequence>MPPIRNLQETDTMRMAATRRLQTPGWRLALLLGACPAIMAASSVAALSQTTAPHAVHHKKKPAAHRKAAAGPAATA</sequence>